<comment type="caution">
    <text evidence="3">The sequence shown here is derived from an EMBL/GenBank/DDBJ whole genome shotgun (WGS) entry which is preliminary data.</text>
</comment>
<organism evidence="3 4">
    <name type="scientific">Candidatus Roizmanbacteria bacterium RIFCSPLOWO2_01_FULL_45_11</name>
    <dbReference type="NCBI Taxonomy" id="1802070"/>
    <lineage>
        <taxon>Bacteria</taxon>
        <taxon>Candidatus Roizmaniibacteriota</taxon>
    </lineage>
</organism>
<keyword evidence="2" id="KW-0812">Transmembrane</keyword>
<feature type="compositionally biased region" description="Acidic residues" evidence="1">
    <location>
        <begin position="154"/>
        <end position="167"/>
    </location>
</feature>
<dbReference type="AlphaFoldDB" id="A0A1F7JBH6"/>
<evidence type="ECO:0000256" key="2">
    <source>
        <dbReference type="SAM" id="Phobius"/>
    </source>
</evidence>
<protein>
    <submittedName>
        <fullName evidence="3">Uncharacterized protein</fullName>
    </submittedName>
</protein>
<keyword evidence="2" id="KW-0472">Membrane</keyword>
<dbReference type="EMBL" id="MGAU01000071">
    <property type="protein sequence ID" value="OGK52961.1"/>
    <property type="molecule type" value="Genomic_DNA"/>
</dbReference>
<keyword evidence="2" id="KW-1133">Transmembrane helix</keyword>
<proteinExistence type="predicted"/>
<evidence type="ECO:0000313" key="4">
    <source>
        <dbReference type="Proteomes" id="UP000178486"/>
    </source>
</evidence>
<feature type="transmembrane region" description="Helical" evidence="2">
    <location>
        <begin position="83"/>
        <end position="104"/>
    </location>
</feature>
<reference evidence="3 4" key="1">
    <citation type="journal article" date="2016" name="Nat. Commun.">
        <title>Thousands of microbial genomes shed light on interconnected biogeochemical processes in an aquifer system.</title>
        <authorList>
            <person name="Anantharaman K."/>
            <person name="Brown C.T."/>
            <person name="Hug L.A."/>
            <person name="Sharon I."/>
            <person name="Castelle C.J."/>
            <person name="Probst A.J."/>
            <person name="Thomas B.C."/>
            <person name="Singh A."/>
            <person name="Wilkins M.J."/>
            <person name="Karaoz U."/>
            <person name="Brodie E.L."/>
            <person name="Williams K.H."/>
            <person name="Hubbard S.S."/>
            <person name="Banfield J.F."/>
        </authorList>
    </citation>
    <scope>NUCLEOTIDE SEQUENCE [LARGE SCALE GENOMIC DNA]</scope>
</reference>
<evidence type="ECO:0000313" key="3">
    <source>
        <dbReference type="EMBL" id="OGK52961.1"/>
    </source>
</evidence>
<sequence>MDPQDNPQKPSMSMPPSPETPVSSPVGSPAVPPATPPPSVSMPFPSASVADMPPSAPTLVVSAPPVKSEPDFTVQGGHKNEKMMYVAAGVLFLIALGGVVFLVMTYTGMQKKDILNENMVVAPTMTLPTEEPVASDSMQGTPPVPTLSSSDTIESLEQDVEATDLTELDNGLTTLEGELAR</sequence>
<feature type="region of interest" description="Disordered" evidence="1">
    <location>
        <begin position="1"/>
        <end position="46"/>
    </location>
</feature>
<evidence type="ECO:0000256" key="1">
    <source>
        <dbReference type="SAM" id="MobiDB-lite"/>
    </source>
</evidence>
<name>A0A1F7JBH6_9BACT</name>
<feature type="compositionally biased region" description="Pro residues" evidence="1">
    <location>
        <begin position="30"/>
        <end position="40"/>
    </location>
</feature>
<feature type="region of interest" description="Disordered" evidence="1">
    <location>
        <begin position="131"/>
        <end position="181"/>
    </location>
</feature>
<gene>
    <name evidence="3" type="ORF">A3B56_01535</name>
</gene>
<accession>A0A1F7JBH6</accession>
<feature type="compositionally biased region" description="Polar residues" evidence="1">
    <location>
        <begin position="136"/>
        <end position="153"/>
    </location>
</feature>
<dbReference type="Proteomes" id="UP000178486">
    <property type="component" value="Unassembled WGS sequence"/>
</dbReference>
<feature type="compositionally biased region" description="Low complexity" evidence="1">
    <location>
        <begin position="20"/>
        <end position="29"/>
    </location>
</feature>